<evidence type="ECO:0000313" key="5">
    <source>
        <dbReference type="Proteomes" id="UP000324222"/>
    </source>
</evidence>
<organism evidence="4 5">
    <name type="scientific">Portunus trituberculatus</name>
    <name type="common">Swimming crab</name>
    <name type="synonym">Neptunus trituberculatus</name>
    <dbReference type="NCBI Taxonomy" id="210409"/>
    <lineage>
        <taxon>Eukaryota</taxon>
        <taxon>Metazoa</taxon>
        <taxon>Ecdysozoa</taxon>
        <taxon>Arthropoda</taxon>
        <taxon>Crustacea</taxon>
        <taxon>Multicrustacea</taxon>
        <taxon>Malacostraca</taxon>
        <taxon>Eumalacostraca</taxon>
        <taxon>Eucarida</taxon>
        <taxon>Decapoda</taxon>
        <taxon>Pleocyemata</taxon>
        <taxon>Brachyura</taxon>
        <taxon>Eubrachyura</taxon>
        <taxon>Portunoidea</taxon>
        <taxon>Portunidae</taxon>
        <taxon>Portuninae</taxon>
        <taxon>Portunus</taxon>
    </lineage>
</organism>
<dbReference type="InterPro" id="IPR036388">
    <property type="entry name" value="WH-like_DNA-bd_sf"/>
</dbReference>
<feature type="region of interest" description="Disordered" evidence="2">
    <location>
        <begin position="1"/>
        <end position="26"/>
    </location>
</feature>
<evidence type="ECO:0000256" key="2">
    <source>
        <dbReference type="SAM" id="MobiDB-lite"/>
    </source>
</evidence>
<name>A0A5B7H5Y4_PORTR</name>
<dbReference type="InterPro" id="IPR007889">
    <property type="entry name" value="HTH_Psq"/>
</dbReference>
<dbReference type="Pfam" id="PF04218">
    <property type="entry name" value="CENP-B_N"/>
    <property type="match status" value="1"/>
</dbReference>
<dbReference type="Gene3D" id="1.10.10.10">
    <property type="entry name" value="Winged helix-like DNA-binding domain superfamily/Winged helix DNA-binding domain"/>
    <property type="match status" value="1"/>
</dbReference>
<comment type="caution">
    <text evidence="4">The sequence shown here is derived from an EMBL/GenBank/DDBJ whole genome shotgun (WGS) entry which is preliminary data.</text>
</comment>
<comment type="subcellular location">
    <subcellularLocation>
        <location evidence="1">Nucleus</location>
    </subcellularLocation>
</comment>
<sequence length="104" mass="11738">MAEITLHQPPRPNPPSVATKTKDEAKVKRARKNLTYAEKWELIKKIDQGMTKRGLATLYRINKSTVRGIYQKKDTIKSHMDIAPTASAAHNAKRSGNRVLVKTE</sequence>
<dbReference type="GO" id="GO:0005634">
    <property type="term" value="C:nucleus"/>
    <property type="evidence" value="ECO:0007669"/>
    <property type="project" value="UniProtKB-SubCell"/>
</dbReference>
<dbReference type="AlphaFoldDB" id="A0A5B7H5Y4"/>
<reference evidence="4 5" key="1">
    <citation type="submission" date="2019-05" db="EMBL/GenBank/DDBJ databases">
        <title>Another draft genome of Portunus trituberculatus and its Hox gene families provides insights of decapod evolution.</title>
        <authorList>
            <person name="Jeong J.-H."/>
            <person name="Song I."/>
            <person name="Kim S."/>
            <person name="Choi T."/>
            <person name="Kim D."/>
            <person name="Ryu S."/>
            <person name="Kim W."/>
        </authorList>
    </citation>
    <scope>NUCLEOTIDE SEQUENCE [LARGE SCALE GENOMIC DNA]</scope>
    <source>
        <tissue evidence="4">Muscle</tissue>
    </source>
</reference>
<evidence type="ECO:0000313" key="4">
    <source>
        <dbReference type="EMBL" id="MPC67520.1"/>
    </source>
</evidence>
<keyword evidence="5" id="KW-1185">Reference proteome</keyword>
<dbReference type="EMBL" id="VSRR010026355">
    <property type="protein sequence ID" value="MPC67520.1"/>
    <property type="molecule type" value="Genomic_DNA"/>
</dbReference>
<gene>
    <name evidence="4" type="ORF">E2C01_061697</name>
</gene>
<dbReference type="SUPFAM" id="SSF46689">
    <property type="entry name" value="Homeodomain-like"/>
    <property type="match status" value="1"/>
</dbReference>
<protein>
    <recommendedName>
        <fullName evidence="3">HTH psq-type domain-containing protein</fullName>
    </recommendedName>
</protein>
<feature type="domain" description="HTH psq-type" evidence="3">
    <location>
        <begin position="28"/>
        <end position="76"/>
    </location>
</feature>
<dbReference type="InterPro" id="IPR009057">
    <property type="entry name" value="Homeodomain-like_sf"/>
</dbReference>
<evidence type="ECO:0000259" key="3">
    <source>
        <dbReference type="Pfam" id="PF04218"/>
    </source>
</evidence>
<proteinExistence type="predicted"/>
<dbReference type="GO" id="GO:0003677">
    <property type="term" value="F:DNA binding"/>
    <property type="evidence" value="ECO:0007669"/>
    <property type="project" value="InterPro"/>
</dbReference>
<dbReference type="Proteomes" id="UP000324222">
    <property type="component" value="Unassembled WGS sequence"/>
</dbReference>
<evidence type="ECO:0000256" key="1">
    <source>
        <dbReference type="ARBA" id="ARBA00004123"/>
    </source>
</evidence>
<accession>A0A5B7H5Y4</accession>